<comment type="caution">
    <text evidence="6">The sequence shown here is derived from an EMBL/GenBank/DDBJ whole genome shotgun (WGS) entry which is preliminary data.</text>
</comment>
<keyword evidence="3" id="KW-0547">Nucleotide-binding</keyword>
<evidence type="ECO:0000256" key="1">
    <source>
        <dbReference type="ARBA" id="ARBA00005417"/>
    </source>
</evidence>
<dbReference type="InterPro" id="IPR015854">
    <property type="entry name" value="ABC_transpr_LolD-like"/>
</dbReference>
<keyword evidence="4 6" id="KW-0067">ATP-binding</keyword>
<protein>
    <submittedName>
        <fullName evidence="6">ABC transporter ATP-binding protein</fullName>
    </submittedName>
</protein>
<dbReference type="InterPro" id="IPR017911">
    <property type="entry name" value="MacB-like_ATP-bd"/>
</dbReference>
<dbReference type="Pfam" id="PF00005">
    <property type="entry name" value="ABC_tran"/>
    <property type="match status" value="1"/>
</dbReference>
<name>A0A523UTQ0_UNCT6</name>
<dbReference type="InterPro" id="IPR017871">
    <property type="entry name" value="ABC_transporter-like_CS"/>
</dbReference>
<dbReference type="GO" id="GO:0022857">
    <property type="term" value="F:transmembrane transporter activity"/>
    <property type="evidence" value="ECO:0007669"/>
    <property type="project" value="TreeGrafter"/>
</dbReference>
<evidence type="ECO:0000259" key="5">
    <source>
        <dbReference type="PROSITE" id="PS50893"/>
    </source>
</evidence>
<reference evidence="6 7" key="1">
    <citation type="submission" date="2019-03" db="EMBL/GenBank/DDBJ databases">
        <title>Metabolic potential of uncultured bacteria and archaea associated with petroleum seepage in deep-sea sediments.</title>
        <authorList>
            <person name="Dong X."/>
            <person name="Hubert C."/>
        </authorList>
    </citation>
    <scope>NUCLEOTIDE SEQUENCE [LARGE SCALE GENOMIC DNA]</scope>
    <source>
        <strain evidence="6">E44_bin18</strain>
    </source>
</reference>
<dbReference type="InterPro" id="IPR003439">
    <property type="entry name" value="ABC_transporter-like_ATP-bd"/>
</dbReference>
<dbReference type="GO" id="GO:0005524">
    <property type="term" value="F:ATP binding"/>
    <property type="evidence" value="ECO:0007669"/>
    <property type="project" value="UniProtKB-KW"/>
</dbReference>
<dbReference type="PROSITE" id="PS50893">
    <property type="entry name" value="ABC_TRANSPORTER_2"/>
    <property type="match status" value="1"/>
</dbReference>
<dbReference type="PROSITE" id="PS00211">
    <property type="entry name" value="ABC_TRANSPORTER_1"/>
    <property type="match status" value="1"/>
</dbReference>
<dbReference type="CDD" id="cd03255">
    <property type="entry name" value="ABC_MJ0796_LolCDE_FtsE"/>
    <property type="match status" value="1"/>
</dbReference>
<dbReference type="Gene3D" id="3.40.50.300">
    <property type="entry name" value="P-loop containing nucleotide triphosphate hydrolases"/>
    <property type="match status" value="1"/>
</dbReference>
<evidence type="ECO:0000256" key="2">
    <source>
        <dbReference type="ARBA" id="ARBA00022448"/>
    </source>
</evidence>
<accession>A0A523UTQ0</accession>
<evidence type="ECO:0000256" key="4">
    <source>
        <dbReference type="ARBA" id="ARBA00022840"/>
    </source>
</evidence>
<dbReference type="GO" id="GO:0005886">
    <property type="term" value="C:plasma membrane"/>
    <property type="evidence" value="ECO:0007669"/>
    <property type="project" value="TreeGrafter"/>
</dbReference>
<organism evidence="6 7">
    <name type="scientific">candidate division TA06 bacterium</name>
    <dbReference type="NCBI Taxonomy" id="2250710"/>
    <lineage>
        <taxon>Bacteria</taxon>
        <taxon>Bacteria division TA06</taxon>
    </lineage>
</organism>
<dbReference type="InterPro" id="IPR003593">
    <property type="entry name" value="AAA+_ATPase"/>
</dbReference>
<dbReference type="SUPFAM" id="SSF52540">
    <property type="entry name" value="P-loop containing nucleoside triphosphate hydrolases"/>
    <property type="match status" value="1"/>
</dbReference>
<proteinExistence type="inferred from homology"/>
<sequence>MVLEALDIHKSFRNKYEDLHVLRGVSFTAGEGEILSIVGPSGSGKSTLLHILGSLDRPDKGRVRLGSTELFDHSDGDLARFRNENIGFIFQFHHLLPEFSALENAMMPLIIRGMDTRIAVAKARKALRDVGLIDRERHRPNELSGGERQRVAVARALINEPKLVLADEPSGNLDSESSEMLHALIRSLSRDNGLTFVIVTHNLSFAQSADRVLRLVGGKTEEGE</sequence>
<gene>
    <name evidence="6" type="ORF">E3J62_06095</name>
</gene>
<dbReference type="SMART" id="SM00382">
    <property type="entry name" value="AAA"/>
    <property type="match status" value="1"/>
</dbReference>
<keyword evidence="2" id="KW-0813">Transport</keyword>
<dbReference type="PANTHER" id="PTHR24220:SF689">
    <property type="entry name" value="LIPOPROTEIN-RELEASING SYSTEM ATP-BINDING PROTEIN LOLD"/>
    <property type="match status" value="1"/>
</dbReference>
<dbReference type="AlphaFoldDB" id="A0A523UTQ0"/>
<comment type="similarity">
    <text evidence="1">Belongs to the ABC transporter superfamily.</text>
</comment>
<dbReference type="GO" id="GO:0016887">
    <property type="term" value="F:ATP hydrolysis activity"/>
    <property type="evidence" value="ECO:0007669"/>
    <property type="project" value="InterPro"/>
</dbReference>
<evidence type="ECO:0000313" key="6">
    <source>
        <dbReference type="EMBL" id="TET45900.1"/>
    </source>
</evidence>
<dbReference type="InterPro" id="IPR027417">
    <property type="entry name" value="P-loop_NTPase"/>
</dbReference>
<feature type="domain" description="ABC transporter" evidence="5">
    <location>
        <begin position="3"/>
        <end position="224"/>
    </location>
</feature>
<dbReference type="GO" id="GO:0098796">
    <property type="term" value="C:membrane protein complex"/>
    <property type="evidence" value="ECO:0007669"/>
    <property type="project" value="UniProtKB-ARBA"/>
</dbReference>
<dbReference type="Proteomes" id="UP000315525">
    <property type="component" value="Unassembled WGS sequence"/>
</dbReference>
<dbReference type="EMBL" id="SOJN01000074">
    <property type="protein sequence ID" value="TET45900.1"/>
    <property type="molecule type" value="Genomic_DNA"/>
</dbReference>
<dbReference type="FunFam" id="3.40.50.300:FF:000032">
    <property type="entry name" value="Export ABC transporter ATP-binding protein"/>
    <property type="match status" value="1"/>
</dbReference>
<evidence type="ECO:0000256" key="3">
    <source>
        <dbReference type="ARBA" id="ARBA00022741"/>
    </source>
</evidence>
<evidence type="ECO:0000313" key="7">
    <source>
        <dbReference type="Proteomes" id="UP000315525"/>
    </source>
</evidence>
<dbReference type="PANTHER" id="PTHR24220">
    <property type="entry name" value="IMPORT ATP-BINDING PROTEIN"/>
    <property type="match status" value="1"/>
</dbReference>